<name>A0ABS8YN45_9BACL</name>
<reference evidence="1 2" key="1">
    <citation type="submission" date="2021-11" db="EMBL/GenBank/DDBJ databases">
        <title>Draft genome sequence of Paenibacillus profundus YoMME, a new Gram-positive bacteria with exoelectrogenic properties.</title>
        <authorList>
            <person name="Hubenova Y."/>
            <person name="Hubenova E."/>
            <person name="Manasiev Y."/>
            <person name="Peykov S."/>
            <person name="Mitov M."/>
        </authorList>
    </citation>
    <scope>NUCLEOTIDE SEQUENCE [LARGE SCALE GENOMIC DNA]</scope>
    <source>
        <strain evidence="1 2">YoMME</strain>
    </source>
</reference>
<dbReference type="EMBL" id="JAJNBZ010000044">
    <property type="protein sequence ID" value="MCE5173236.1"/>
    <property type="molecule type" value="Genomic_DNA"/>
</dbReference>
<evidence type="ECO:0000313" key="2">
    <source>
        <dbReference type="Proteomes" id="UP001199916"/>
    </source>
</evidence>
<dbReference type="Proteomes" id="UP001199916">
    <property type="component" value="Unassembled WGS sequence"/>
</dbReference>
<organism evidence="1 2">
    <name type="scientific">Paenibacillus profundus</name>
    <dbReference type="NCBI Taxonomy" id="1173085"/>
    <lineage>
        <taxon>Bacteria</taxon>
        <taxon>Bacillati</taxon>
        <taxon>Bacillota</taxon>
        <taxon>Bacilli</taxon>
        <taxon>Bacillales</taxon>
        <taxon>Paenibacillaceae</taxon>
        <taxon>Paenibacillus</taxon>
    </lineage>
</organism>
<gene>
    <name evidence="1" type="ORF">LQV63_28645</name>
</gene>
<evidence type="ECO:0000313" key="1">
    <source>
        <dbReference type="EMBL" id="MCE5173236.1"/>
    </source>
</evidence>
<sequence>MLTKVDCPNKPCNTTSYSTSSFDTNNKSLTIKGWQDTTTSTDASVAYQVVIKGWFSDDVKGEKIIQGNYDKKGSWYNEKINLGLNGVTGAHIKVKNLTSTNGVFGAGNAYP</sequence>
<keyword evidence="2" id="KW-1185">Reference proteome</keyword>
<proteinExistence type="predicted"/>
<dbReference type="RefSeq" id="WP_233699218.1">
    <property type="nucleotide sequence ID" value="NZ_JAJNBZ010000044.1"/>
</dbReference>
<protein>
    <submittedName>
        <fullName evidence="1">Uncharacterized protein</fullName>
    </submittedName>
</protein>
<accession>A0ABS8YN45</accession>
<comment type="caution">
    <text evidence="1">The sequence shown here is derived from an EMBL/GenBank/DDBJ whole genome shotgun (WGS) entry which is preliminary data.</text>
</comment>